<dbReference type="InterPro" id="IPR006976">
    <property type="entry name" value="VanZ-like"/>
</dbReference>
<protein>
    <recommendedName>
        <fullName evidence="2">VanZ-like domain-containing protein</fullName>
    </recommendedName>
</protein>
<dbReference type="RefSeq" id="WP_036073645.1">
    <property type="nucleotide sequence ID" value="NZ_AOCG01000012.1"/>
</dbReference>
<feature type="transmembrane region" description="Helical" evidence="1">
    <location>
        <begin position="168"/>
        <end position="189"/>
    </location>
</feature>
<feature type="transmembrane region" description="Helical" evidence="1">
    <location>
        <begin position="140"/>
        <end position="162"/>
    </location>
</feature>
<proteinExistence type="predicted"/>
<dbReference type="Pfam" id="PF04892">
    <property type="entry name" value="VanZ"/>
    <property type="match status" value="1"/>
</dbReference>
<evidence type="ECO:0000313" key="3">
    <source>
        <dbReference type="EMBL" id="EUJ17809.1"/>
    </source>
</evidence>
<evidence type="ECO:0000259" key="2">
    <source>
        <dbReference type="Pfam" id="PF04892"/>
    </source>
</evidence>
<gene>
    <name evidence="3" type="ORF">MAQA_12451</name>
</gene>
<feature type="transmembrane region" description="Helical" evidence="1">
    <location>
        <begin position="46"/>
        <end position="65"/>
    </location>
</feature>
<dbReference type="EMBL" id="AOCG01000012">
    <property type="protein sequence ID" value="EUJ17809.1"/>
    <property type="molecule type" value="Genomic_DNA"/>
</dbReference>
<name>W7ARN7_9LIST</name>
<evidence type="ECO:0000313" key="4">
    <source>
        <dbReference type="Proteomes" id="UP000019246"/>
    </source>
</evidence>
<comment type="caution">
    <text evidence="3">The sequence shown here is derived from an EMBL/GenBank/DDBJ whole genome shotgun (WGS) entry which is preliminary data.</text>
</comment>
<dbReference type="PATRIC" id="fig|1265818.5.peg.2505"/>
<keyword evidence="1" id="KW-1133">Transmembrane helix</keyword>
<accession>W7ARN7</accession>
<dbReference type="Proteomes" id="UP000019246">
    <property type="component" value="Unassembled WGS sequence"/>
</dbReference>
<feature type="transmembrane region" description="Helical" evidence="1">
    <location>
        <begin position="114"/>
        <end position="133"/>
    </location>
</feature>
<dbReference type="STRING" id="1265818.MAQA_12451"/>
<dbReference type="AlphaFoldDB" id="W7ARN7"/>
<feature type="transmembrane region" description="Helical" evidence="1">
    <location>
        <begin position="7"/>
        <end position="26"/>
    </location>
</feature>
<feature type="domain" description="VanZ-like" evidence="2">
    <location>
        <begin position="78"/>
        <end position="184"/>
    </location>
</feature>
<keyword evidence="4" id="KW-1185">Reference proteome</keyword>
<reference evidence="3 4" key="1">
    <citation type="journal article" date="2014" name="Int. J. Syst. Evol. Microbiol.">
        <title>Listeria floridensis sp. nov., Listeria aquatica sp. nov., Listeria cornellensis sp. nov., Listeria riparia sp. nov. and Listeria grandensis sp. nov., from agricultural and natural environments.</title>
        <authorList>
            <person name="den Bakker H.C."/>
            <person name="Warchocki S."/>
            <person name="Wright E.M."/>
            <person name="Allred A.F."/>
            <person name="Ahlstrom C."/>
            <person name="Manuel C.S."/>
            <person name="Stasiewicz M.J."/>
            <person name="Burrell A."/>
            <person name="Roof S."/>
            <person name="Strawn L."/>
            <person name="Fortes E.D."/>
            <person name="Nightingale K.K."/>
            <person name="Kephart D."/>
            <person name="Wiedmann M."/>
        </authorList>
    </citation>
    <scope>NUCLEOTIDE SEQUENCE [LARGE SCALE GENOMIC DNA]</scope>
    <source>
        <strain evidence="3 4">FSL S10-1188</strain>
    </source>
</reference>
<feature type="transmembrane region" description="Helical" evidence="1">
    <location>
        <begin position="72"/>
        <end position="90"/>
    </location>
</feature>
<organism evidence="3 4">
    <name type="scientific">Listeria aquatica FSL S10-1188</name>
    <dbReference type="NCBI Taxonomy" id="1265818"/>
    <lineage>
        <taxon>Bacteria</taxon>
        <taxon>Bacillati</taxon>
        <taxon>Bacillota</taxon>
        <taxon>Bacilli</taxon>
        <taxon>Bacillales</taxon>
        <taxon>Listeriaceae</taxon>
        <taxon>Listeria</taxon>
    </lineage>
</organism>
<evidence type="ECO:0000256" key="1">
    <source>
        <dbReference type="SAM" id="Phobius"/>
    </source>
</evidence>
<keyword evidence="1" id="KW-0472">Membrane</keyword>
<keyword evidence="1" id="KW-0812">Transmembrane</keyword>
<sequence>MKKILTWTVLPVTSILLAVFLYFHFFEGWMYFYLNQLMRNYSFMDYITIAITAALVYLAAVQIMSLELNLKLLVISYLIYFGCLFFLLFAKDSHTRGLSFDTFGFIKPFVEGNLRVITVGNVVAFIPIGFLMWKLKGYQALVLALGLITGVESMQYYFAVGYFDTGDIFLNVCGIMIGYLVLRLAILIINRKQKHVSS</sequence>